<reference evidence="1 2" key="1">
    <citation type="submission" date="2017-11" db="EMBL/GenBank/DDBJ databases">
        <title>De novo assembly and phasing of dikaryotic genomes from two isolates of Puccinia coronata f. sp. avenae, the causal agent of oat crown rust.</title>
        <authorList>
            <person name="Miller M.E."/>
            <person name="Zhang Y."/>
            <person name="Omidvar V."/>
            <person name="Sperschneider J."/>
            <person name="Schwessinger B."/>
            <person name="Raley C."/>
            <person name="Palmer J.M."/>
            <person name="Garnica D."/>
            <person name="Upadhyaya N."/>
            <person name="Rathjen J."/>
            <person name="Taylor J.M."/>
            <person name="Park R.F."/>
            <person name="Dodds P.N."/>
            <person name="Hirsch C.D."/>
            <person name="Kianian S.F."/>
            <person name="Figueroa M."/>
        </authorList>
    </citation>
    <scope>NUCLEOTIDE SEQUENCE [LARGE SCALE GENOMIC DNA]</scope>
    <source>
        <strain evidence="1">12SD80</strain>
    </source>
</reference>
<dbReference type="EMBL" id="PGCI01000205">
    <property type="protein sequence ID" value="PLW34082.1"/>
    <property type="molecule type" value="Genomic_DNA"/>
</dbReference>
<dbReference type="Proteomes" id="UP000235392">
    <property type="component" value="Unassembled WGS sequence"/>
</dbReference>
<name>A0A2N5U8K9_9BASI</name>
<organism evidence="1 2">
    <name type="scientific">Puccinia coronata f. sp. avenae</name>
    <dbReference type="NCBI Taxonomy" id="200324"/>
    <lineage>
        <taxon>Eukaryota</taxon>
        <taxon>Fungi</taxon>
        <taxon>Dikarya</taxon>
        <taxon>Basidiomycota</taxon>
        <taxon>Pucciniomycotina</taxon>
        <taxon>Pucciniomycetes</taxon>
        <taxon>Pucciniales</taxon>
        <taxon>Pucciniaceae</taxon>
        <taxon>Puccinia</taxon>
    </lineage>
</organism>
<evidence type="ECO:0000313" key="1">
    <source>
        <dbReference type="EMBL" id="PLW34082.1"/>
    </source>
</evidence>
<comment type="caution">
    <text evidence="1">The sequence shown here is derived from an EMBL/GenBank/DDBJ whole genome shotgun (WGS) entry which is preliminary data.</text>
</comment>
<evidence type="ECO:0000313" key="2">
    <source>
        <dbReference type="Proteomes" id="UP000235392"/>
    </source>
</evidence>
<dbReference type="AlphaFoldDB" id="A0A2N5U8K9"/>
<gene>
    <name evidence="1" type="ORF">PCASD_13104</name>
</gene>
<proteinExistence type="predicted"/>
<protein>
    <submittedName>
        <fullName evidence="1">Uncharacterized protein</fullName>
    </submittedName>
</protein>
<sequence length="63" mass="6857">MTCMAGTKQTTAHQAGCRKPGHDLVTKQATTCHRLLTMQVIACLQEGHDLLTEQAMTCLVSRS</sequence>
<accession>A0A2N5U8K9</accession>